<reference evidence="1 2" key="1">
    <citation type="submission" date="2013-03" db="EMBL/GenBank/DDBJ databases">
        <title>The Genome Sequence of Enterococcus columbae ATCC_51263 (PacBio/Illumina hybrid assembly).</title>
        <authorList>
            <consortium name="The Broad Institute Genomics Platform"/>
            <consortium name="The Broad Institute Genome Sequencing Center for Infectious Disease"/>
            <person name="Earl A."/>
            <person name="Russ C."/>
            <person name="Gilmore M."/>
            <person name="Surin D."/>
            <person name="Walker B."/>
            <person name="Young S."/>
            <person name="Zeng Q."/>
            <person name="Gargeya S."/>
            <person name="Fitzgerald M."/>
            <person name="Haas B."/>
            <person name="Abouelleil A."/>
            <person name="Allen A.W."/>
            <person name="Alvarado L."/>
            <person name="Arachchi H.M."/>
            <person name="Berlin A.M."/>
            <person name="Chapman S.B."/>
            <person name="Gainer-Dewar J."/>
            <person name="Goldberg J."/>
            <person name="Griggs A."/>
            <person name="Gujja S."/>
            <person name="Hansen M."/>
            <person name="Howarth C."/>
            <person name="Imamovic A."/>
            <person name="Ireland A."/>
            <person name="Larimer J."/>
            <person name="McCowan C."/>
            <person name="Murphy C."/>
            <person name="Pearson M."/>
            <person name="Poon T.W."/>
            <person name="Priest M."/>
            <person name="Roberts A."/>
            <person name="Saif S."/>
            <person name="Shea T."/>
            <person name="Sisk P."/>
            <person name="Sykes S."/>
            <person name="Wortman J."/>
            <person name="Nusbaum C."/>
            <person name="Birren B."/>
        </authorList>
    </citation>
    <scope>NUCLEOTIDE SEQUENCE [LARGE SCALE GENOMIC DNA]</scope>
    <source>
        <strain evidence="1 2">ATCC 51263</strain>
    </source>
</reference>
<protein>
    <submittedName>
        <fullName evidence="1">Uncharacterized protein</fullName>
    </submittedName>
</protein>
<name>S0KZ65_9ENTE</name>
<dbReference type="InterPro" id="IPR027417">
    <property type="entry name" value="P-loop_NTPase"/>
</dbReference>
<dbReference type="eggNOG" id="COG0433">
    <property type="taxonomic scope" value="Bacteria"/>
</dbReference>
<dbReference type="Gene3D" id="3.40.50.300">
    <property type="entry name" value="P-loop containing nucleotide triphosphate hydrolases"/>
    <property type="match status" value="2"/>
</dbReference>
<organism evidence="1 2">
    <name type="scientific">Enterococcus columbae DSM 7374 = ATCC 51263</name>
    <dbReference type="NCBI Taxonomy" id="1121865"/>
    <lineage>
        <taxon>Bacteria</taxon>
        <taxon>Bacillati</taxon>
        <taxon>Bacillota</taxon>
        <taxon>Bacilli</taxon>
        <taxon>Lactobacillales</taxon>
        <taxon>Enterococcaceae</taxon>
        <taxon>Enterococcus</taxon>
    </lineage>
</organism>
<dbReference type="Proteomes" id="UP000014113">
    <property type="component" value="Unassembled WGS sequence"/>
</dbReference>
<dbReference type="AlphaFoldDB" id="S0KZ65"/>
<gene>
    <name evidence="1" type="ORF">I568_00572</name>
</gene>
<dbReference type="RefSeq" id="WP_016182795.1">
    <property type="nucleotide sequence ID" value="NZ_JXKI01000006.1"/>
</dbReference>
<dbReference type="OrthoDB" id="9804380at2"/>
<evidence type="ECO:0000313" key="1">
    <source>
        <dbReference type="EMBL" id="EOW87528.1"/>
    </source>
</evidence>
<sequence>MITDELLVVGNKKPKEKKGKYRKIFHRKQGQYSSLKNSVFQLMEPIRLEADCVVTKTGYMDYLMFENYPIIDESKEVQQLVLNAFTDFFRRVTVDIKLIFMGYSADTNGQIQHIQKRASLSNTPLHSFIDLQRKHKIWELQQAHHRLQEDIVYVQVFGKTKEELQRGKSELLSTNSSYLTIHEISPVLKKQIMYQLYNLGQPVPVFSETCSLANHKVDKVFMSEIMPESGLSFKNDKYIQNGRGYIGIYHLHRYAKKERLLWGEVVFRHPNLITTVDIHHLEDRKVRSKLTKAISEENGNKHRGANVEIRMQSAIEEELLSNLLEDMVSSNESVKEVKIRYFLFGQTKEEIHAQAQAIDDRLFSRGYKADFFIGEEDLEYQSLFLSLTEQKKQKRRAGKHLTASDLGASYPLNHSQLLDPTGFYFGTTNTGGLFVFDIFHKDTQRLSYNFVLLGKPGSGKSSALKKLGSHNHLANNYTIYFMANNENEKFMKQYGGLSIDASGKDGTANPFQIFATILNEDGSIDEESSWKITLNKLVVIYQNLYGSIDVELANAVDRYADLFLNQWFEEKGLSKICCTQYEATDYPKAEDFLHFIQKMLYQSNELSDLERQRLDRLEQTTLKMVHAHGLMFNQFTSVDFSQYLSVSFDLSRLLNQDDRIFNAQLYNLLFMVWNQAMMRGMREKYLVEIGRREINEAIRTLIIFDEFHNITRKGNESAIDLLDRYEREARKAFGGLGIATHDISDLFSEHSSDNFKEKVRKLLKLSTYVFIMQQDASSKVELQKCFQDTLKESELQRAATLKVGEAILSIRGKGNYQIKIDLSKTERDIFTGGY</sequence>
<dbReference type="PATRIC" id="fig|1121865.3.peg.623"/>
<dbReference type="SUPFAM" id="SSF52540">
    <property type="entry name" value="P-loop containing nucleoside triphosphate hydrolases"/>
    <property type="match status" value="1"/>
</dbReference>
<keyword evidence="2" id="KW-1185">Reference proteome</keyword>
<dbReference type="STRING" id="1121865.OMW_00632"/>
<proteinExistence type="predicted"/>
<dbReference type="EMBL" id="ASWJ01000003">
    <property type="protein sequence ID" value="EOW87528.1"/>
    <property type="molecule type" value="Genomic_DNA"/>
</dbReference>
<comment type="caution">
    <text evidence="1">The sequence shown here is derived from an EMBL/GenBank/DDBJ whole genome shotgun (WGS) entry which is preliminary data.</text>
</comment>
<accession>S0KZ65</accession>
<evidence type="ECO:0000313" key="2">
    <source>
        <dbReference type="Proteomes" id="UP000014113"/>
    </source>
</evidence>